<proteinExistence type="predicted"/>
<dbReference type="GO" id="GO:0005886">
    <property type="term" value="C:plasma membrane"/>
    <property type="evidence" value="ECO:0007669"/>
    <property type="project" value="UniProtKB-SubCell"/>
</dbReference>
<feature type="domain" description="Phage shock protein PspC N-terminal" evidence="7">
    <location>
        <begin position="4"/>
        <end position="57"/>
    </location>
</feature>
<dbReference type="Proteomes" id="UP000215185">
    <property type="component" value="Chromosome 1"/>
</dbReference>
<dbReference type="AlphaFoldDB" id="A0A239SPP8"/>
<dbReference type="KEGG" id="smen:SAMEA4412692_0395"/>
<dbReference type="EMBL" id="LT906439">
    <property type="protein sequence ID" value="SNU86838.1"/>
    <property type="molecule type" value="Genomic_DNA"/>
</dbReference>
<evidence type="ECO:0000313" key="8">
    <source>
        <dbReference type="EMBL" id="SNU86838.1"/>
    </source>
</evidence>
<evidence type="ECO:0000256" key="4">
    <source>
        <dbReference type="ARBA" id="ARBA00022989"/>
    </source>
</evidence>
<evidence type="ECO:0000256" key="2">
    <source>
        <dbReference type="ARBA" id="ARBA00022475"/>
    </source>
</evidence>
<comment type="subcellular location">
    <subcellularLocation>
        <location evidence="1">Cell membrane</location>
        <topology evidence="1">Single-pass membrane protein</topology>
    </subcellularLocation>
</comment>
<evidence type="ECO:0000313" key="9">
    <source>
        <dbReference type="Proteomes" id="UP000215185"/>
    </source>
</evidence>
<dbReference type="InterPro" id="IPR007168">
    <property type="entry name" value="Phageshock_PspC_N"/>
</dbReference>
<sequence length="90" mass="10673">MQVRLYKLQKNRMISGVLAGVAHKFGWNLQYLRLLFLIFSIFNPVIGILIYVLASQLLTYKEDQDRKQYGQGPRRIKEAEKIKPDGNWFW</sequence>
<keyword evidence="2" id="KW-1003">Cell membrane</keyword>
<evidence type="ECO:0000256" key="3">
    <source>
        <dbReference type="ARBA" id="ARBA00022692"/>
    </source>
</evidence>
<organism evidence="8 9">
    <name type="scientific">Streptococcus merionis</name>
    <dbReference type="NCBI Taxonomy" id="400065"/>
    <lineage>
        <taxon>Bacteria</taxon>
        <taxon>Bacillati</taxon>
        <taxon>Bacillota</taxon>
        <taxon>Bacilli</taxon>
        <taxon>Lactobacillales</taxon>
        <taxon>Streptococcaceae</taxon>
        <taxon>Streptococcus</taxon>
    </lineage>
</organism>
<dbReference type="PANTHER" id="PTHR33885:SF3">
    <property type="entry name" value="PHAGE SHOCK PROTEIN C"/>
    <property type="match status" value="1"/>
</dbReference>
<keyword evidence="9" id="KW-1185">Reference proteome</keyword>
<accession>A0A239SPP8</accession>
<name>A0A239SPP8_9STRE</name>
<dbReference type="Pfam" id="PF04024">
    <property type="entry name" value="PspC"/>
    <property type="match status" value="1"/>
</dbReference>
<keyword evidence="4 6" id="KW-1133">Transmembrane helix</keyword>
<dbReference type="eggNOG" id="COG1983">
    <property type="taxonomic scope" value="Bacteria"/>
</dbReference>
<gene>
    <name evidence="8" type="ORF">SAMEA4412692_00395</name>
</gene>
<protein>
    <submittedName>
        <fullName evidence="8">PspC domain-containing protein</fullName>
    </submittedName>
</protein>
<evidence type="ECO:0000256" key="5">
    <source>
        <dbReference type="ARBA" id="ARBA00023136"/>
    </source>
</evidence>
<dbReference type="PANTHER" id="PTHR33885">
    <property type="entry name" value="PHAGE SHOCK PROTEIN C"/>
    <property type="match status" value="1"/>
</dbReference>
<reference evidence="8 9" key="1">
    <citation type="submission" date="2017-06" db="EMBL/GenBank/DDBJ databases">
        <authorList>
            <consortium name="Pathogen Informatics"/>
        </authorList>
    </citation>
    <scope>NUCLEOTIDE SEQUENCE [LARGE SCALE GENOMIC DNA]</scope>
    <source>
        <strain evidence="8 9">NCTC13788</strain>
    </source>
</reference>
<dbReference type="OrthoDB" id="9815286at2"/>
<dbReference type="STRING" id="1123308.GCA_000380085_01267"/>
<evidence type="ECO:0000259" key="7">
    <source>
        <dbReference type="Pfam" id="PF04024"/>
    </source>
</evidence>
<evidence type="ECO:0000256" key="1">
    <source>
        <dbReference type="ARBA" id="ARBA00004162"/>
    </source>
</evidence>
<dbReference type="InterPro" id="IPR052027">
    <property type="entry name" value="PspC"/>
</dbReference>
<keyword evidence="5 6" id="KW-0472">Membrane</keyword>
<evidence type="ECO:0000256" key="6">
    <source>
        <dbReference type="SAM" id="Phobius"/>
    </source>
</evidence>
<keyword evidence="3 6" id="KW-0812">Transmembrane</keyword>
<feature type="transmembrane region" description="Helical" evidence="6">
    <location>
        <begin position="34"/>
        <end position="54"/>
    </location>
</feature>